<evidence type="ECO:0000256" key="6">
    <source>
        <dbReference type="ARBA" id="ARBA00044633"/>
    </source>
</evidence>
<keyword evidence="3 7" id="KW-0028">Amino-acid biosynthesis</keyword>
<comment type="caution">
    <text evidence="7">Lacks conserved residue(s) required for the propagation of feature annotation.</text>
</comment>
<dbReference type="EMBL" id="JAVDRL010000004">
    <property type="protein sequence ID" value="MDR6530887.1"/>
    <property type="molecule type" value="Genomic_DNA"/>
</dbReference>
<feature type="binding site" evidence="7">
    <location>
        <position position="24"/>
    </location>
    <ligand>
        <name>3-phosphoshikimate</name>
        <dbReference type="ChEBI" id="CHEBI:145989"/>
    </ligand>
</feature>
<dbReference type="Gene3D" id="3.65.10.10">
    <property type="entry name" value="Enolpyruvate transferase domain"/>
    <property type="match status" value="2"/>
</dbReference>
<feature type="binding site" evidence="7">
    <location>
        <position position="351"/>
    </location>
    <ligand>
        <name>3-phosphoshikimate</name>
        <dbReference type="ChEBI" id="CHEBI:145989"/>
    </ligand>
</feature>
<protein>
    <recommendedName>
        <fullName evidence="7">3-phosphoshikimate 1-carboxyvinyltransferase</fullName>
        <ecNumber evidence="7">2.5.1.19</ecNumber>
    </recommendedName>
    <alternativeName>
        <fullName evidence="7">5-enolpyruvylshikimate-3-phosphate synthase</fullName>
        <shortName evidence="7">EPSP synthase</shortName>
        <shortName evidence="7">EPSPS</shortName>
    </alternativeName>
</protein>
<evidence type="ECO:0000256" key="2">
    <source>
        <dbReference type="ARBA" id="ARBA00009948"/>
    </source>
</evidence>
<dbReference type="CDD" id="cd01556">
    <property type="entry name" value="EPSP_synthase"/>
    <property type="match status" value="1"/>
</dbReference>
<gene>
    <name evidence="7" type="primary">aroA</name>
    <name evidence="10" type="ORF">J2800_001626</name>
</gene>
<evidence type="ECO:0000313" key="10">
    <source>
        <dbReference type="EMBL" id="MDR6530887.1"/>
    </source>
</evidence>
<dbReference type="Pfam" id="PF00275">
    <property type="entry name" value="EPSP_synthase"/>
    <property type="match status" value="1"/>
</dbReference>
<feature type="binding site" evidence="7">
    <location>
        <position position="169"/>
    </location>
    <ligand>
        <name>3-phosphoshikimate</name>
        <dbReference type="ChEBI" id="CHEBI:145989"/>
    </ligand>
</feature>
<comment type="subunit">
    <text evidence="7">Monomer.</text>
</comment>
<dbReference type="PANTHER" id="PTHR21090">
    <property type="entry name" value="AROM/DEHYDROQUINATE SYNTHASE"/>
    <property type="match status" value="1"/>
</dbReference>
<reference evidence="10 11" key="1">
    <citation type="submission" date="2023-07" db="EMBL/GenBank/DDBJ databases">
        <title>Sorghum-associated microbial communities from plants grown in Nebraska, USA.</title>
        <authorList>
            <person name="Schachtman D."/>
        </authorList>
    </citation>
    <scope>NUCLEOTIDE SEQUENCE [LARGE SCALE GENOMIC DNA]</scope>
    <source>
        <strain evidence="10 11">DS2154</strain>
    </source>
</reference>
<evidence type="ECO:0000256" key="3">
    <source>
        <dbReference type="ARBA" id="ARBA00022605"/>
    </source>
</evidence>
<keyword evidence="4 7" id="KW-0808">Transferase</keyword>
<dbReference type="HAMAP" id="MF_00210">
    <property type="entry name" value="EPSP_synth"/>
    <property type="match status" value="1"/>
</dbReference>
<name>A0ABU1MXX4_9CAUL</name>
<comment type="pathway">
    <text evidence="1 7">Metabolic intermediate biosynthesis; chorismate biosynthesis; chorismate from D-erythrose 4-phosphate and phosphoenolpyruvate: step 6/7.</text>
</comment>
<dbReference type="SUPFAM" id="SSF55205">
    <property type="entry name" value="EPT/RTPC-like"/>
    <property type="match status" value="1"/>
</dbReference>
<comment type="subcellular location">
    <subcellularLocation>
        <location evidence="7">Cytoplasm</location>
    </subcellularLocation>
</comment>
<feature type="domain" description="Enolpyruvate transferase" evidence="9">
    <location>
        <begin position="10"/>
        <end position="433"/>
    </location>
</feature>
<dbReference type="InterPro" id="IPR006264">
    <property type="entry name" value="EPSP_synthase"/>
</dbReference>
<proteinExistence type="inferred from homology"/>
<dbReference type="GO" id="GO:0003866">
    <property type="term" value="F:3-phosphoshikimate 1-carboxyvinyltransferase activity"/>
    <property type="evidence" value="ECO:0007669"/>
    <property type="project" value="UniProtKB-EC"/>
</dbReference>
<evidence type="ECO:0000256" key="8">
    <source>
        <dbReference type="SAM" id="MobiDB-lite"/>
    </source>
</evidence>
<sequence>MTAAGLKSTPGGALRGTVRAPGDKSISHRSMILGALASGTTTVEGLLEGADVLATAQAMRSFGARVEQEGVGRWRIEGHGGFAEPSDVVDCGNAGTSVRLIMGAAAGFALCATFTGDSSLRGRPMGRVLDPLARMGATWLGRDKGRLPLTLKGGNLRGLSYKLPMASAQVKSAVLLAGLHAEGGVEVIEPEATRDHTERMLRAFGAEVIVEDRAHGDHVVRHIRLPAGQKLVGTHVSVPGDPSSAAFPLVAGLIVPGSEVTVEGVMLNDLRTGLFTTLQEMGADLTIANVRESSGEQVGDITARYSPSMKGVVVPPERAPAMIDEYPILAIAAAFATGETIMRGVGEMRVKESDRIALTAAGLEACGVDVEEEPEGFIVRGTGQAPRGGAMVETHGDHRIAMSHLILGLAAQAPVSIDEPGMIATSFPGFAEMMRGLGGDLVEA</sequence>
<dbReference type="Proteomes" id="UP001262754">
    <property type="component" value="Unassembled WGS sequence"/>
</dbReference>
<evidence type="ECO:0000256" key="4">
    <source>
        <dbReference type="ARBA" id="ARBA00022679"/>
    </source>
</evidence>
<feature type="binding site" evidence="7">
    <location>
        <position position="355"/>
    </location>
    <ligand>
        <name>phosphoenolpyruvate</name>
        <dbReference type="ChEBI" id="CHEBI:58702"/>
    </ligand>
</feature>
<organism evidence="10 11">
    <name type="scientific">Caulobacter rhizosphaerae</name>
    <dbReference type="NCBI Taxonomy" id="2010972"/>
    <lineage>
        <taxon>Bacteria</taxon>
        <taxon>Pseudomonadati</taxon>
        <taxon>Pseudomonadota</taxon>
        <taxon>Alphaproteobacteria</taxon>
        <taxon>Caulobacterales</taxon>
        <taxon>Caulobacteraceae</taxon>
        <taxon>Caulobacter</taxon>
    </lineage>
</organism>
<dbReference type="InterPro" id="IPR013792">
    <property type="entry name" value="RNA3'P_cycl/enolpyr_Trfase_a/b"/>
</dbReference>
<dbReference type="PIRSF" id="PIRSF000505">
    <property type="entry name" value="EPSPS"/>
    <property type="match status" value="1"/>
</dbReference>
<evidence type="ECO:0000256" key="5">
    <source>
        <dbReference type="ARBA" id="ARBA00023141"/>
    </source>
</evidence>
<dbReference type="RefSeq" id="WP_310030639.1">
    <property type="nucleotide sequence ID" value="NZ_JAVDRL010000004.1"/>
</dbReference>
<keyword evidence="11" id="KW-1185">Reference proteome</keyword>
<dbReference type="InterPro" id="IPR001986">
    <property type="entry name" value="Enolpyruvate_Tfrase_dom"/>
</dbReference>
<feature type="binding site" evidence="7">
    <location>
        <position position="123"/>
    </location>
    <ligand>
        <name>phosphoenolpyruvate</name>
        <dbReference type="ChEBI" id="CHEBI:58702"/>
    </ligand>
</feature>
<keyword evidence="5 7" id="KW-0057">Aromatic amino acid biosynthesis</keyword>
<dbReference type="NCBIfam" id="TIGR01356">
    <property type="entry name" value="aroA"/>
    <property type="match status" value="1"/>
</dbReference>
<feature type="binding site" evidence="7">
    <location>
        <position position="29"/>
    </location>
    <ligand>
        <name>3-phosphoshikimate</name>
        <dbReference type="ChEBI" id="CHEBI:145989"/>
    </ligand>
</feature>
<feature type="binding site" evidence="7">
    <location>
        <position position="169"/>
    </location>
    <ligand>
        <name>phosphoenolpyruvate</name>
        <dbReference type="ChEBI" id="CHEBI:58702"/>
    </ligand>
</feature>
<evidence type="ECO:0000313" key="11">
    <source>
        <dbReference type="Proteomes" id="UP001262754"/>
    </source>
</evidence>
<dbReference type="PANTHER" id="PTHR21090:SF5">
    <property type="entry name" value="PENTAFUNCTIONAL AROM POLYPEPTIDE"/>
    <property type="match status" value="1"/>
</dbReference>
<dbReference type="PROSITE" id="PS00104">
    <property type="entry name" value="EPSP_SYNTHASE_1"/>
    <property type="match status" value="1"/>
</dbReference>
<comment type="function">
    <text evidence="7">Catalyzes the transfer of the enolpyruvyl moiety of phosphoenolpyruvate (PEP) to the 5-hydroxyl of shikimate-3-phosphate (S3P) to produce enolpyruvyl shikimate-3-phosphate and inorganic phosphate.</text>
</comment>
<feature type="region of interest" description="Disordered" evidence="8">
    <location>
        <begin position="1"/>
        <end position="20"/>
    </location>
</feature>
<dbReference type="PROSITE" id="PS00885">
    <property type="entry name" value="EPSP_SYNTHASE_2"/>
    <property type="match status" value="1"/>
</dbReference>
<keyword evidence="7" id="KW-0963">Cytoplasm</keyword>
<evidence type="ECO:0000256" key="1">
    <source>
        <dbReference type="ARBA" id="ARBA00004811"/>
    </source>
</evidence>
<evidence type="ECO:0000256" key="7">
    <source>
        <dbReference type="HAMAP-Rule" id="MF_00210"/>
    </source>
</evidence>
<evidence type="ECO:0000259" key="9">
    <source>
        <dbReference type="Pfam" id="PF00275"/>
    </source>
</evidence>
<feature type="binding site" evidence="7">
    <location>
        <position position="324"/>
    </location>
    <ligand>
        <name>3-phosphoshikimate</name>
        <dbReference type="ChEBI" id="CHEBI:145989"/>
    </ligand>
</feature>
<dbReference type="InterPro" id="IPR023193">
    <property type="entry name" value="EPSP_synthase_CS"/>
</dbReference>
<dbReference type="InterPro" id="IPR036968">
    <property type="entry name" value="Enolpyruvate_Tfrase_sf"/>
</dbReference>
<feature type="active site" description="Proton acceptor" evidence="7">
    <location>
        <position position="324"/>
    </location>
</feature>
<comment type="caution">
    <text evidence="10">The sequence shown here is derived from an EMBL/GenBank/DDBJ whole genome shotgun (WGS) entry which is preliminary data.</text>
</comment>
<comment type="similarity">
    <text evidence="2 7">Belongs to the EPSP synthase family.</text>
</comment>
<feature type="binding site" evidence="7">
    <location>
        <position position="399"/>
    </location>
    <ligand>
        <name>phosphoenolpyruvate</name>
        <dbReference type="ChEBI" id="CHEBI:58702"/>
    </ligand>
</feature>
<feature type="binding site" evidence="7">
    <location>
        <position position="167"/>
    </location>
    <ligand>
        <name>3-phosphoshikimate</name>
        <dbReference type="ChEBI" id="CHEBI:145989"/>
    </ligand>
</feature>
<dbReference type="EC" id="2.5.1.19" evidence="7"/>
<comment type="catalytic activity">
    <reaction evidence="6">
        <text>3-phosphoshikimate + phosphoenolpyruvate = 5-O-(1-carboxyvinyl)-3-phosphoshikimate + phosphate</text>
        <dbReference type="Rhea" id="RHEA:21256"/>
        <dbReference type="ChEBI" id="CHEBI:43474"/>
        <dbReference type="ChEBI" id="CHEBI:57701"/>
        <dbReference type="ChEBI" id="CHEBI:58702"/>
        <dbReference type="ChEBI" id="CHEBI:145989"/>
        <dbReference type="EC" id="2.5.1.19"/>
    </reaction>
    <physiologicalReaction direction="left-to-right" evidence="6">
        <dbReference type="Rhea" id="RHEA:21257"/>
    </physiologicalReaction>
</comment>
<feature type="binding site" evidence="7">
    <location>
        <position position="95"/>
    </location>
    <ligand>
        <name>phosphoenolpyruvate</name>
        <dbReference type="ChEBI" id="CHEBI:58702"/>
    </ligand>
</feature>
<accession>A0ABU1MXX4</accession>
<feature type="binding site" evidence="7">
    <location>
        <position position="24"/>
    </location>
    <ligand>
        <name>phosphoenolpyruvate</name>
        <dbReference type="ChEBI" id="CHEBI:58702"/>
    </ligand>
</feature>
<feature type="binding site" evidence="7">
    <location>
        <position position="25"/>
    </location>
    <ligand>
        <name>3-phosphoshikimate</name>
        <dbReference type="ChEBI" id="CHEBI:145989"/>
    </ligand>
</feature>